<feature type="region of interest" description="Disordered" evidence="1">
    <location>
        <begin position="1"/>
        <end position="26"/>
    </location>
</feature>
<name>A0AA88XLU6_PINIB</name>
<feature type="compositionally biased region" description="Polar residues" evidence="1">
    <location>
        <begin position="133"/>
        <end position="143"/>
    </location>
</feature>
<gene>
    <name evidence="2" type="ORF">FSP39_021838</name>
</gene>
<protein>
    <submittedName>
        <fullName evidence="2">Uncharacterized protein</fullName>
    </submittedName>
</protein>
<keyword evidence="3" id="KW-1185">Reference proteome</keyword>
<dbReference type="AlphaFoldDB" id="A0AA88XLU6"/>
<accession>A0AA88XLU6</accession>
<evidence type="ECO:0000256" key="1">
    <source>
        <dbReference type="SAM" id="MobiDB-lite"/>
    </source>
</evidence>
<reference evidence="2" key="1">
    <citation type="submission" date="2019-08" db="EMBL/GenBank/DDBJ databases">
        <title>The improved chromosome-level genome for the pearl oyster Pinctada fucata martensii using PacBio sequencing and Hi-C.</title>
        <authorList>
            <person name="Zheng Z."/>
        </authorList>
    </citation>
    <scope>NUCLEOTIDE SEQUENCE</scope>
    <source>
        <strain evidence="2">ZZ-2019</strain>
        <tissue evidence="2">Adductor muscle</tissue>
    </source>
</reference>
<comment type="caution">
    <text evidence="2">The sequence shown here is derived from an EMBL/GenBank/DDBJ whole genome shotgun (WGS) entry which is preliminary data.</text>
</comment>
<dbReference type="EMBL" id="VSWD01000012">
    <property type="protein sequence ID" value="KAK3086680.1"/>
    <property type="molecule type" value="Genomic_DNA"/>
</dbReference>
<dbReference type="Proteomes" id="UP001186944">
    <property type="component" value="Unassembled WGS sequence"/>
</dbReference>
<organism evidence="2 3">
    <name type="scientific">Pinctada imbricata</name>
    <name type="common">Atlantic pearl-oyster</name>
    <name type="synonym">Pinctada martensii</name>
    <dbReference type="NCBI Taxonomy" id="66713"/>
    <lineage>
        <taxon>Eukaryota</taxon>
        <taxon>Metazoa</taxon>
        <taxon>Spiralia</taxon>
        <taxon>Lophotrochozoa</taxon>
        <taxon>Mollusca</taxon>
        <taxon>Bivalvia</taxon>
        <taxon>Autobranchia</taxon>
        <taxon>Pteriomorphia</taxon>
        <taxon>Pterioida</taxon>
        <taxon>Pterioidea</taxon>
        <taxon>Pteriidae</taxon>
        <taxon>Pinctada</taxon>
    </lineage>
</organism>
<sequence length="143" mass="15793">MADVTMKNSAAGNRTRAARVAGEHSTTEQLMLMEIERERGAHQDSWTVQTDDEDFSLDGEGSGSGCGEYDAEQIICDCSILEKYSLCMRRQCSDALCHSLYGECLNAYSREHCPEDTTINAEGQADAKIDNPQVMNGTHKYNS</sequence>
<proteinExistence type="predicted"/>
<feature type="region of interest" description="Disordered" evidence="1">
    <location>
        <begin position="124"/>
        <end position="143"/>
    </location>
</feature>
<feature type="compositionally biased region" description="Polar residues" evidence="1">
    <location>
        <begin position="1"/>
        <end position="12"/>
    </location>
</feature>
<evidence type="ECO:0000313" key="3">
    <source>
        <dbReference type="Proteomes" id="UP001186944"/>
    </source>
</evidence>
<evidence type="ECO:0000313" key="2">
    <source>
        <dbReference type="EMBL" id="KAK3086680.1"/>
    </source>
</evidence>
<feature type="region of interest" description="Disordered" evidence="1">
    <location>
        <begin position="40"/>
        <end position="62"/>
    </location>
</feature>